<reference evidence="1 2" key="1">
    <citation type="submission" date="2018-08" db="EMBL/GenBank/DDBJ databases">
        <title>Meiothermus luteus KCTC 52599 genome sequencing project.</title>
        <authorList>
            <person name="Da Costa M.S."/>
            <person name="Albuquerque L."/>
            <person name="Raposo P."/>
            <person name="Froufe H.J.C."/>
            <person name="Barroso C.S."/>
            <person name="Egas C."/>
        </authorList>
    </citation>
    <scope>NUCLEOTIDE SEQUENCE [LARGE SCALE GENOMIC DNA]</scope>
    <source>
        <strain evidence="1 2">KCTC 52599</strain>
    </source>
</reference>
<gene>
    <name evidence="1" type="ORF">Mlute_02157</name>
</gene>
<dbReference type="Proteomes" id="UP000265800">
    <property type="component" value="Unassembled WGS sequence"/>
</dbReference>
<accession>A0A399EFU3</accession>
<proteinExistence type="predicted"/>
<sequence length="39" mass="4283">MLSTRYTQSRPDAELNLTLHLQLGPTPARGFGLGVRAFP</sequence>
<name>A0A399EFU3_9DEIN</name>
<protein>
    <submittedName>
        <fullName evidence="1">Uncharacterized protein</fullName>
    </submittedName>
</protein>
<dbReference type="AlphaFoldDB" id="A0A399EFU3"/>
<evidence type="ECO:0000313" key="1">
    <source>
        <dbReference type="EMBL" id="RIH83544.1"/>
    </source>
</evidence>
<keyword evidence="2" id="KW-1185">Reference proteome</keyword>
<evidence type="ECO:0000313" key="2">
    <source>
        <dbReference type="Proteomes" id="UP000265800"/>
    </source>
</evidence>
<organism evidence="1 2">
    <name type="scientific">Meiothermus luteus</name>
    <dbReference type="NCBI Taxonomy" id="2026184"/>
    <lineage>
        <taxon>Bacteria</taxon>
        <taxon>Thermotogati</taxon>
        <taxon>Deinococcota</taxon>
        <taxon>Deinococci</taxon>
        <taxon>Thermales</taxon>
        <taxon>Thermaceae</taxon>
        <taxon>Meiothermus</taxon>
    </lineage>
</organism>
<comment type="caution">
    <text evidence="1">The sequence shown here is derived from an EMBL/GenBank/DDBJ whole genome shotgun (WGS) entry which is preliminary data.</text>
</comment>
<dbReference type="EMBL" id="QWKZ01000078">
    <property type="protein sequence ID" value="RIH83544.1"/>
    <property type="molecule type" value="Genomic_DNA"/>
</dbReference>